<dbReference type="GO" id="GO:0005525">
    <property type="term" value="F:GTP binding"/>
    <property type="evidence" value="ECO:0007669"/>
    <property type="project" value="InterPro"/>
</dbReference>
<dbReference type="InterPro" id="IPR027417">
    <property type="entry name" value="P-loop_NTPase"/>
</dbReference>
<dbReference type="GO" id="GO:0003924">
    <property type="term" value="F:GTPase activity"/>
    <property type="evidence" value="ECO:0007669"/>
    <property type="project" value="InterPro"/>
</dbReference>
<accession>A0A4Y7J133</accession>
<evidence type="ECO:0000313" key="2">
    <source>
        <dbReference type="Proteomes" id="UP000316621"/>
    </source>
</evidence>
<dbReference type="CDD" id="cd00882">
    <property type="entry name" value="Ras_like_GTPase"/>
    <property type="match status" value="1"/>
</dbReference>
<dbReference type="InterPro" id="IPR001806">
    <property type="entry name" value="Small_GTPase"/>
</dbReference>
<keyword evidence="2" id="KW-1185">Reference proteome</keyword>
<dbReference type="Gramene" id="RZC54156">
    <property type="protein sequence ID" value="RZC54156"/>
    <property type="gene ID" value="C5167_013003"/>
</dbReference>
<organism evidence="1 2">
    <name type="scientific">Papaver somniferum</name>
    <name type="common">Opium poppy</name>
    <dbReference type="NCBI Taxonomy" id="3469"/>
    <lineage>
        <taxon>Eukaryota</taxon>
        <taxon>Viridiplantae</taxon>
        <taxon>Streptophyta</taxon>
        <taxon>Embryophyta</taxon>
        <taxon>Tracheophyta</taxon>
        <taxon>Spermatophyta</taxon>
        <taxon>Magnoliopsida</taxon>
        <taxon>Ranunculales</taxon>
        <taxon>Papaveraceae</taxon>
        <taxon>Papaveroideae</taxon>
        <taxon>Papaver</taxon>
    </lineage>
</organism>
<protein>
    <submittedName>
        <fullName evidence="1">Uncharacterized protein</fullName>
    </submittedName>
</protein>
<reference evidence="1 2" key="1">
    <citation type="journal article" date="2018" name="Science">
        <title>The opium poppy genome and morphinan production.</title>
        <authorList>
            <person name="Guo L."/>
            <person name="Winzer T."/>
            <person name="Yang X."/>
            <person name="Li Y."/>
            <person name="Ning Z."/>
            <person name="He Z."/>
            <person name="Teodor R."/>
            <person name="Lu Y."/>
            <person name="Bowser T.A."/>
            <person name="Graham I.A."/>
            <person name="Ye K."/>
        </authorList>
    </citation>
    <scope>NUCLEOTIDE SEQUENCE [LARGE SCALE GENOMIC DNA]</scope>
    <source>
        <strain evidence="2">cv. HN1</strain>
        <tissue evidence="1">Leaves</tissue>
    </source>
</reference>
<dbReference type="Gene3D" id="3.40.50.300">
    <property type="entry name" value="P-loop containing nucleotide triphosphate hydrolases"/>
    <property type="match status" value="1"/>
</dbReference>
<dbReference type="EMBL" id="CM010717">
    <property type="protein sequence ID" value="RZC54156.1"/>
    <property type="molecule type" value="Genomic_DNA"/>
</dbReference>
<dbReference type="AlphaFoldDB" id="A0A4Y7J133"/>
<evidence type="ECO:0000313" key="1">
    <source>
        <dbReference type="EMBL" id="RZC54156.1"/>
    </source>
</evidence>
<name>A0A4Y7J133_PAPSO</name>
<dbReference type="Proteomes" id="UP000316621">
    <property type="component" value="Chromosome 3"/>
</dbReference>
<gene>
    <name evidence="1" type="ORF">C5167_013003</name>
</gene>
<dbReference type="Pfam" id="PF00071">
    <property type="entry name" value="Ras"/>
    <property type="match status" value="1"/>
</dbReference>
<proteinExistence type="predicted"/>
<dbReference type="SUPFAM" id="SSF52540">
    <property type="entry name" value="P-loop containing nucleoside triphosphate hydrolases"/>
    <property type="match status" value="1"/>
</dbReference>
<sequence>MEGSYENATAINTTTTTINTTTDPINNLYFRSSVTPSPRSVRIYFPFAASTLFPQRIPFNSTMKTTTTTTTPTNNLINFNSQLYFSSSSIIRPRSLMIAYLFAVSPLFPLRISSPTQPSNIDRKFWFEFRWIHQPPAAANEQDLPVAAAEQPPPADEVVEQVPVHQINPLPVLHQLRIIVIGGRLTGKSTFLNCFPHAREGNTWTIDFQVDNGLIRFVCEEIQRKDLNIYHRLSERGNYDGAVLLVDASNASTINLARQMYNEVFSHLGSNTSRIIVIACNKSEVHEKKSINRRPKITVGVKIPCFYISARHKVNIEKPFLEIARRAIG</sequence>